<evidence type="ECO:0000256" key="3">
    <source>
        <dbReference type="ARBA" id="ARBA00022475"/>
    </source>
</evidence>
<dbReference type="eggNOG" id="COG0531">
    <property type="taxonomic scope" value="Bacteria"/>
</dbReference>
<dbReference type="OrthoDB" id="3185104at2"/>
<keyword evidence="2" id="KW-0813">Transport</keyword>
<feature type="transmembrane region" description="Helical" evidence="7">
    <location>
        <begin position="402"/>
        <end position="424"/>
    </location>
</feature>
<feature type="transmembrane region" description="Helical" evidence="7">
    <location>
        <begin position="232"/>
        <end position="255"/>
    </location>
</feature>
<sequence length="472" mass="52281">MKAWSSEKISVVALVLLITGAIDSIRNLPTTALFGSSLIFFFIFSAIVFLIPVALVAAELSSTWPEEEGGVYSWVKHAFGESMAFITIWLQWINTMVWYPTILSFIAGTLAYLINPALAQNKYYLITVILIVFWSLTFLGLAGLRASAAFASFCAIFGMILPMGLIILLALIWLVKGNPIAIDLHLHSLIPQWKNTQSWVSLTAIMTSFLGMELAAVHVRNVRDPQRNFPRAMFFSALLILSTMILGSLAIAFVLPQEKINLVAGVMQAFTNFFQAYHLTALMPLIVVLLLLGSLGSMVNWIISPAKGLLLAADNGFLPHWLYRLNRHGVASRILVLQAILVTLLCSGFLLFPSVNAIYWLFTDLSTELYIMMYVLMFIAAWSLKKKFAHLPRAFVIPGRTFGYYSTCILGLAGCAITLFVGFIPPETSMDLGGAGHFRLIFASGIFIMIFPALLLYLRKKRLDKNAIGSLS</sequence>
<dbReference type="InterPro" id="IPR002293">
    <property type="entry name" value="AA/rel_permease1"/>
</dbReference>
<evidence type="ECO:0000256" key="4">
    <source>
        <dbReference type="ARBA" id="ARBA00022692"/>
    </source>
</evidence>
<evidence type="ECO:0000313" key="8">
    <source>
        <dbReference type="EMBL" id="KTD23598.1"/>
    </source>
</evidence>
<evidence type="ECO:0000256" key="2">
    <source>
        <dbReference type="ARBA" id="ARBA00022448"/>
    </source>
</evidence>
<dbReference type="PANTHER" id="PTHR42770:SF15">
    <property type="entry name" value="GLUTAMATE_GAMMA-AMINOBUTYRATE ANTIPORTER-RELATED"/>
    <property type="match status" value="1"/>
</dbReference>
<name>A0A0W0VU96_9GAMM</name>
<evidence type="ECO:0000256" key="5">
    <source>
        <dbReference type="ARBA" id="ARBA00022989"/>
    </source>
</evidence>
<comment type="subcellular location">
    <subcellularLocation>
        <location evidence="1">Cell membrane</location>
        <topology evidence="1">Multi-pass membrane protein</topology>
    </subcellularLocation>
</comment>
<reference evidence="8 9" key="1">
    <citation type="submission" date="2015-11" db="EMBL/GenBank/DDBJ databases">
        <title>Genomic analysis of 38 Legionella species identifies large and diverse effector repertoires.</title>
        <authorList>
            <person name="Burstein D."/>
            <person name="Amaro F."/>
            <person name="Zusman T."/>
            <person name="Lifshitz Z."/>
            <person name="Cohen O."/>
            <person name="Gilbert J.A."/>
            <person name="Pupko T."/>
            <person name="Shuman H.A."/>
            <person name="Segal G."/>
        </authorList>
    </citation>
    <scope>NUCLEOTIDE SEQUENCE [LARGE SCALE GENOMIC DNA]</scope>
    <source>
        <strain evidence="8 9">ATCC 49751</strain>
    </source>
</reference>
<dbReference type="STRING" id="45067.Llan_0733"/>
<dbReference type="RefSeq" id="WP_028372716.1">
    <property type="nucleotide sequence ID" value="NZ_CAAAJD010000006.1"/>
</dbReference>
<protein>
    <submittedName>
        <fullName evidence="8">Amino acid antiporter</fullName>
    </submittedName>
</protein>
<accession>A0A0W0VU96</accession>
<dbReference type="PIRSF" id="PIRSF006060">
    <property type="entry name" value="AA_transporter"/>
    <property type="match status" value="1"/>
</dbReference>
<evidence type="ECO:0000256" key="7">
    <source>
        <dbReference type="SAM" id="Phobius"/>
    </source>
</evidence>
<dbReference type="PATRIC" id="fig|45067.4.peg.763"/>
<keyword evidence="9" id="KW-1185">Reference proteome</keyword>
<feature type="transmembrane region" description="Helical" evidence="7">
    <location>
        <begin position="150"/>
        <end position="175"/>
    </location>
</feature>
<feature type="transmembrane region" description="Helical" evidence="7">
    <location>
        <begin position="70"/>
        <end position="90"/>
    </location>
</feature>
<dbReference type="GO" id="GO:0005886">
    <property type="term" value="C:plasma membrane"/>
    <property type="evidence" value="ECO:0007669"/>
    <property type="project" value="UniProtKB-SubCell"/>
</dbReference>
<dbReference type="InterPro" id="IPR050367">
    <property type="entry name" value="APC_superfamily"/>
</dbReference>
<evidence type="ECO:0000256" key="6">
    <source>
        <dbReference type="ARBA" id="ARBA00023136"/>
    </source>
</evidence>
<organism evidence="8 9">
    <name type="scientific">Legionella lansingensis</name>
    <dbReference type="NCBI Taxonomy" id="45067"/>
    <lineage>
        <taxon>Bacteria</taxon>
        <taxon>Pseudomonadati</taxon>
        <taxon>Pseudomonadota</taxon>
        <taxon>Gammaproteobacteria</taxon>
        <taxon>Legionellales</taxon>
        <taxon>Legionellaceae</taxon>
        <taxon>Legionella</taxon>
    </lineage>
</organism>
<feature type="transmembrane region" description="Helical" evidence="7">
    <location>
        <begin position="37"/>
        <end position="58"/>
    </location>
</feature>
<dbReference type="Proteomes" id="UP000054869">
    <property type="component" value="Unassembled WGS sequence"/>
</dbReference>
<keyword evidence="3" id="KW-1003">Cell membrane</keyword>
<feature type="transmembrane region" description="Helical" evidence="7">
    <location>
        <begin position="276"/>
        <end position="295"/>
    </location>
</feature>
<dbReference type="GO" id="GO:0022857">
    <property type="term" value="F:transmembrane transporter activity"/>
    <property type="evidence" value="ECO:0007669"/>
    <property type="project" value="InterPro"/>
</dbReference>
<comment type="caution">
    <text evidence="8">The sequence shown here is derived from an EMBL/GenBank/DDBJ whole genome shotgun (WGS) entry which is preliminary data.</text>
</comment>
<dbReference type="AlphaFoldDB" id="A0A0W0VU96"/>
<dbReference type="Pfam" id="PF13520">
    <property type="entry name" value="AA_permease_2"/>
    <property type="match status" value="1"/>
</dbReference>
<feature type="transmembrane region" description="Helical" evidence="7">
    <location>
        <begin position="436"/>
        <end position="458"/>
    </location>
</feature>
<dbReference type="EMBL" id="LNYI01000012">
    <property type="protein sequence ID" value="KTD23598.1"/>
    <property type="molecule type" value="Genomic_DNA"/>
</dbReference>
<feature type="transmembrane region" description="Helical" evidence="7">
    <location>
        <begin position="358"/>
        <end position="382"/>
    </location>
</feature>
<gene>
    <name evidence="8" type="ORF">Llan_0733</name>
</gene>
<keyword evidence="6 7" id="KW-0472">Membrane</keyword>
<feature type="transmembrane region" description="Helical" evidence="7">
    <location>
        <begin position="123"/>
        <end position="144"/>
    </location>
</feature>
<evidence type="ECO:0000313" key="9">
    <source>
        <dbReference type="Proteomes" id="UP000054869"/>
    </source>
</evidence>
<proteinExistence type="predicted"/>
<dbReference type="PANTHER" id="PTHR42770">
    <property type="entry name" value="AMINO ACID TRANSPORTER-RELATED"/>
    <property type="match status" value="1"/>
</dbReference>
<feature type="transmembrane region" description="Helical" evidence="7">
    <location>
        <begin position="196"/>
        <end position="220"/>
    </location>
</feature>
<keyword evidence="5 7" id="KW-1133">Transmembrane helix</keyword>
<feature type="transmembrane region" description="Helical" evidence="7">
    <location>
        <begin position="96"/>
        <end position="114"/>
    </location>
</feature>
<evidence type="ECO:0000256" key="1">
    <source>
        <dbReference type="ARBA" id="ARBA00004651"/>
    </source>
</evidence>
<keyword evidence="4 7" id="KW-0812">Transmembrane</keyword>
<feature type="transmembrane region" description="Helical" evidence="7">
    <location>
        <begin position="334"/>
        <end position="352"/>
    </location>
</feature>
<dbReference type="Gene3D" id="1.20.1740.10">
    <property type="entry name" value="Amino acid/polyamine transporter I"/>
    <property type="match status" value="1"/>
</dbReference>